<keyword evidence="3" id="KW-0328">Glycosyltransferase</keyword>
<dbReference type="InterPro" id="IPR002213">
    <property type="entry name" value="UDP_glucos_trans"/>
</dbReference>
<dbReference type="Proteomes" id="UP000887540">
    <property type="component" value="Unplaced"/>
</dbReference>
<name>A0A914ENE6_9BILA</name>
<evidence type="ECO:0000256" key="5">
    <source>
        <dbReference type="ARBA" id="ARBA00047475"/>
    </source>
</evidence>
<organism evidence="6 7">
    <name type="scientific">Acrobeloides nanus</name>
    <dbReference type="NCBI Taxonomy" id="290746"/>
    <lineage>
        <taxon>Eukaryota</taxon>
        <taxon>Metazoa</taxon>
        <taxon>Ecdysozoa</taxon>
        <taxon>Nematoda</taxon>
        <taxon>Chromadorea</taxon>
        <taxon>Rhabditida</taxon>
        <taxon>Tylenchina</taxon>
        <taxon>Cephalobomorpha</taxon>
        <taxon>Cephaloboidea</taxon>
        <taxon>Cephalobidae</taxon>
        <taxon>Acrobeloides</taxon>
    </lineage>
</organism>
<dbReference type="PANTHER" id="PTHR48043">
    <property type="entry name" value="EG:EG0003.4 PROTEIN-RELATED"/>
    <property type="match status" value="1"/>
</dbReference>
<keyword evidence="6" id="KW-1185">Reference proteome</keyword>
<keyword evidence="4" id="KW-0808">Transferase</keyword>
<accession>A0A914ENE6</accession>
<sequence>MVDFCGVGLMRYLGITNHIWISTTPIHDTVIHSLGLTSPPSYVPVSEIAEVGPKMSFLERMYNFYIYLQMYRVTQMSISHTNNLFKKYAGQDFPDIREIADDSSVVFVNSDEFLDAPRPILHKTVYIGGVGIGESKPLEEPFKSWIKKGKLGVILFSFGTVVPTSALNLHRKMDIFLAMKDLEDYHFIVKIDKEDNVSRELAETVNNVDVSEWIPQSDILESRGWGINIHRAELSGETLRNAIFQIFNNSSYKDAAIRLSKLMRSKPFTPEERFLKWTNFVLEHGKIEELQIEGNRLTFIEYFCLDLY</sequence>
<evidence type="ECO:0000313" key="7">
    <source>
        <dbReference type="WBParaSite" id="ACRNAN_scaffold9736.g17700.t1"/>
    </source>
</evidence>
<proteinExistence type="inferred from homology"/>
<dbReference type="Gene3D" id="3.40.50.2000">
    <property type="entry name" value="Glycogen Phosphorylase B"/>
    <property type="match status" value="1"/>
</dbReference>
<dbReference type="WBParaSite" id="ACRNAN_scaffold9736.g17700.t1">
    <property type="protein sequence ID" value="ACRNAN_scaffold9736.g17700.t1"/>
    <property type="gene ID" value="ACRNAN_scaffold9736.g17700"/>
</dbReference>
<dbReference type="SUPFAM" id="SSF53756">
    <property type="entry name" value="UDP-Glycosyltransferase/glycogen phosphorylase"/>
    <property type="match status" value="1"/>
</dbReference>
<comment type="similarity">
    <text evidence="1">Belongs to the UDP-glycosyltransferase family.</text>
</comment>
<dbReference type="PANTHER" id="PTHR48043:SF143">
    <property type="entry name" value="UDP-GLUCURONOSYLTRANSFERASE"/>
    <property type="match status" value="1"/>
</dbReference>
<reference evidence="7" key="1">
    <citation type="submission" date="2022-11" db="UniProtKB">
        <authorList>
            <consortium name="WormBaseParasite"/>
        </authorList>
    </citation>
    <scope>IDENTIFICATION</scope>
</reference>
<dbReference type="Pfam" id="PF00201">
    <property type="entry name" value="UDPGT"/>
    <property type="match status" value="2"/>
</dbReference>
<evidence type="ECO:0000256" key="4">
    <source>
        <dbReference type="ARBA" id="ARBA00022679"/>
    </source>
</evidence>
<dbReference type="EC" id="2.4.1.17" evidence="2"/>
<evidence type="ECO:0000256" key="1">
    <source>
        <dbReference type="ARBA" id="ARBA00009995"/>
    </source>
</evidence>
<dbReference type="GO" id="GO:0015020">
    <property type="term" value="F:glucuronosyltransferase activity"/>
    <property type="evidence" value="ECO:0007669"/>
    <property type="project" value="UniProtKB-EC"/>
</dbReference>
<dbReference type="InterPro" id="IPR050271">
    <property type="entry name" value="UDP-glycosyltransferase"/>
</dbReference>
<evidence type="ECO:0000256" key="2">
    <source>
        <dbReference type="ARBA" id="ARBA00012544"/>
    </source>
</evidence>
<evidence type="ECO:0000313" key="6">
    <source>
        <dbReference type="Proteomes" id="UP000887540"/>
    </source>
</evidence>
<protein>
    <recommendedName>
        <fullName evidence="2">glucuronosyltransferase</fullName>
        <ecNumber evidence="2">2.4.1.17</ecNumber>
    </recommendedName>
</protein>
<comment type="catalytic activity">
    <reaction evidence="5">
        <text>glucuronate acceptor + UDP-alpha-D-glucuronate = acceptor beta-D-glucuronoside + UDP + H(+)</text>
        <dbReference type="Rhea" id="RHEA:21032"/>
        <dbReference type="ChEBI" id="CHEBI:15378"/>
        <dbReference type="ChEBI" id="CHEBI:58052"/>
        <dbReference type="ChEBI" id="CHEBI:58223"/>
        <dbReference type="ChEBI" id="CHEBI:132367"/>
        <dbReference type="ChEBI" id="CHEBI:132368"/>
        <dbReference type="EC" id="2.4.1.17"/>
    </reaction>
</comment>
<evidence type="ECO:0000256" key="3">
    <source>
        <dbReference type="ARBA" id="ARBA00022676"/>
    </source>
</evidence>
<dbReference type="AlphaFoldDB" id="A0A914ENE6"/>